<keyword evidence="2" id="KW-1185">Reference proteome</keyword>
<dbReference type="EMBL" id="CALNXI010001389">
    <property type="protein sequence ID" value="CAH3167425.1"/>
    <property type="molecule type" value="Genomic_DNA"/>
</dbReference>
<reference evidence="1 2" key="1">
    <citation type="submission" date="2022-05" db="EMBL/GenBank/DDBJ databases">
        <authorList>
            <consortium name="Genoscope - CEA"/>
            <person name="William W."/>
        </authorList>
    </citation>
    <scope>NUCLEOTIDE SEQUENCE [LARGE SCALE GENOMIC DNA]</scope>
</reference>
<sequence length="316" mass="35508">TAAIKLLDKENSSGLLNLSDEGGIGIPDLKRESLEQFNASLDITAPHVNSIVTQSSIIPARELMEERKCEINAKRRAAAKSRIERIDESLSPDLLRAVQQTRDKGASSWLNAIPIEEHGLALNKQEHDTIRDLLTSHISKVCRNVEIEPLLQPLDNEVFNLQSTVTSREARLDMNAGGFWTPGVTAFFDVRVTHVNSRSNQGKHTATIFKEQENEKKRKYNQRVMDVEMGTFIPLVFGTNGGMGLDCQNFLRTLANKLSTKNDEPYASVISWLRIQLSFAILRTVRRCVRGSRYPFKSREVSEDFTLAVAGLHLYS</sequence>
<evidence type="ECO:0000313" key="2">
    <source>
        <dbReference type="Proteomes" id="UP001159427"/>
    </source>
</evidence>
<dbReference type="Proteomes" id="UP001159427">
    <property type="component" value="Unassembled WGS sequence"/>
</dbReference>
<protein>
    <submittedName>
        <fullName evidence="1">Uncharacterized protein</fullName>
    </submittedName>
</protein>
<organism evidence="1 2">
    <name type="scientific">Porites evermanni</name>
    <dbReference type="NCBI Taxonomy" id="104178"/>
    <lineage>
        <taxon>Eukaryota</taxon>
        <taxon>Metazoa</taxon>
        <taxon>Cnidaria</taxon>
        <taxon>Anthozoa</taxon>
        <taxon>Hexacorallia</taxon>
        <taxon>Scleractinia</taxon>
        <taxon>Fungiina</taxon>
        <taxon>Poritidae</taxon>
        <taxon>Porites</taxon>
    </lineage>
</organism>
<comment type="caution">
    <text evidence="1">The sequence shown here is derived from an EMBL/GenBank/DDBJ whole genome shotgun (WGS) entry which is preliminary data.</text>
</comment>
<gene>
    <name evidence="1" type="ORF">PEVE_00006019</name>
</gene>
<proteinExistence type="predicted"/>
<accession>A0ABN8QNI5</accession>
<name>A0ABN8QNI5_9CNID</name>
<evidence type="ECO:0000313" key="1">
    <source>
        <dbReference type="EMBL" id="CAH3167425.1"/>
    </source>
</evidence>
<feature type="non-terminal residue" evidence="1">
    <location>
        <position position="1"/>
    </location>
</feature>